<name>A0A9D4S9P0_DREPO</name>
<protein>
    <submittedName>
        <fullName evidence="1">Uncharacterized protein</fullName>
    </submittedName>
</protein>
<reference evidence="1" key="1">
    <citation type="journal article" date="2019" name="bioRxiv">
        <title>The Genome of the Zebra Mussel, Dreissena polymorpha: A Resource for Invasive Species Research.</title>
        <authorList>
            <person name="McCartney M.A."/>
            <person name="Auch B."/>
            <person name="Kono T."/>
            <person name="Mallez S."/>
            <person name="Zhang Y."/>
            <person name="Obille A."/>
            <person name="Becker A."/>
            <person name="Abrahante J.E."/>
            <person name="Garbe J."/>
            <person name="Badalamenti J.P."/>
            <person name="Herman A."/>
            <person name="Mangelson H."/>
            <person name="Liachko I."/>
            <person name="Sullivan S."/>
            <person name="Sone E.D."/>
            <person name="Koren S."/>
            <person name="Silverstein K.A.T."/>
            <person name="Beckman K.B."/>
            <person name="Gohl D.M."/>
        </authorList>
    </citation>
    <scope>NUCLEOTIDE SEQUENCE</scope>
    <source>
        <strain evidence="1">Duluth1</strain>
        <tissue evidence="1">Whole animal</tissue>
    </source>
</reference>
<evidence type="ECO:0000313" key="1">
    <source>
        <dbReference type="EMBL" id="KAH3894767.1"/>
    </source>
</evidence>
<evidence type="ECO:0000313" key="2">
    <source>
        <dbReference type="Proteomes" id="UP000828390"/>
    </source>
</evidence>
<dbReference type="EMBL" id="JAIWYP010000001">
    <property type="protein sequence ID" value="KAH3894767.1"/>
    <property type="molecule type" value="Genomic_DNA"/>
</dbReference>
<dbReference type="Proteomes" id="UP000828390">
    <property type="component" value="Unassembled WGS sequence"/>
</dbReference>
<comment type="caution">
    <text evidence="1">The sequence shown here is derived from an EMBL/GenBank/DDBJ whole genome shotgun (WGS) entry which is preliminary data.</text>
</comment>
<organism evidence="1 2">
    <name type="scientific">Dreissena polymorpha</name>
    <name type="common">Zebra mussel</name>
    <name type="synonym">Mytilus polymorpha</name>
    <dbReference type="NCBI Taxonomy" id="45954"/>
    <lineage>
        <taxon>Eukaryota</taxon>
        <taxon>Metazoa</taxon>
        <taxon>Spiralia</taxon>
        <taxon>Lophotrochozoa</taxon>
        <taxon>Mollusca</taxon>
        <taxon>Bivalvia</taxon>
        <taxon>Autobranchia</taxon>
        <taxon>Heteroconchia</taxon>
        <taxon>Euheterodonta</taxon>
        <taxon>Imparidentia</taxon>
        <taxon>Neoheterodontei</taxon>
        <taxon>Myida</taxon>
        <taxon>Dreissenoidea</taxon>
        <taxon>Dreissenidae</taxon>
        <taxon>Dreissena</taxon>
    </lineage>
</organism>
<keyword evidence="2" id="KW-1185">Reference proteome</keyword>
<accession>A0A9D4S9P0</accession>
<proteinExistence type="predicted"/>
<dbReference type="AlphaFoldDB" id="A0A9D4S9P0"/>
<sequence>MLSYTLDQTGSECSPIHLTQLAPNALLYTSPNWLQMLSYTLHPTGSKCSPIHFTQLAPNALLYTSSNWLQMLSYTLDPTGSKCSPILDQHKSYLNTKCMLENLLSAKMLSA</sequence>
<reference evidence="1" key="2">
    <citation type="submission" date="2020-11" db="EMBL/GenBank/DDBJ databases">
        <authorList>
            <person name="McCartney M.A."/>
            <person name="Auch B."/>
            <person name="Kono T."/>
            <person name="Mallez S."/>
            <person name="Becker A."/>
            <person name="Gohl D.M."/>
            <person name="Silverstein K.A.T."/>
            <person name="Koren S."/>
            <person name="Bechman K.B."/>
            <person name="Herman A."/>
            <person name="Abrahante J.E."/>
            <person name="Garbe J."/>
        </authorList>
    </citation>
    <scope>NUCLEOTIDE SEQUENCE</scope>
    <source>
        <strain evidence="1">Duluth1</strain>
        <tissue evidence="1">Whole animal</tissue>
    </source>
</reference>
<gene>
    <name evidence="1" type="ORF">DPMN_018926</name>
</gene>